<sequence>MKIAIDAMGGDFAPENIVKGVNLAKKEFSDVTFQLYGNGEKIRQFLDDETNIEIIETTEVIDFHDDPVTAIKSKKDSSLVRAVTAVKKGEADAVLSAGSTGALLTAGLLLVKRIKQVSRPALMSTLPTSDGRGFEMLDLGANTENTAQHLVDFAILGSYYAENVRGITKPKVALLSNGTEESKGSPSVKEAHELLSNMSEINFIGNIESRDILTGGADVVVADGFTGNAVLKAIEGTASVLMKQIKAAIMEGSFTTKIGGALIKKPLSGLKDMMSTDAAGGAAFVGLKAPVIKAHGNSSEIAILSALRQIHKMLETDVTGKLVEHFENMEN</sequence>
<keyword evidence="7 10" id="KW-1208">Phospholipid metabolism</keyword>
<dbReference type="HAMAP" id="MF_00019">
    <property type="entry name" value="PlsX"/>
    <property type="match status" value="1"/>
</dbReference>
<dbReference type="UniPathway" id="UPA00085"/>
<evidence type="ECO:0000256" key="8">
    <source>
        <dbReference type="ARBA" id="ARBA00024069"/>
    </source>
</evidence>
<dbReference type="Pfam" id="PF02504">
    <property type="entry name" value="FA_synthesis"/>
    <property type="match status" value="1"/>
</dbReference>
<dbReference type="InterPro" id="IPR003664">
    <property type="entry name" value="FA_synthesis"/>
</dbReference>
<dbReference type="GO" id="GO:0008654">
    <property type="term" value="P:phospholipid biosynthetic process"/>
    <property type="evidence" value="ECO:0007669"/>
    <property type="project" value="UniProtKB-KW"/>
</dbReference>
<dbReference type="GO" id="GO:0006633">
    <property type="term" value="P:fatty acid biosynthetic process"/>
    <property type="evidence" value="ECO:0007669"/>
    <property type="project" value="UniProtKB-UniRule"/>
</dbReference>
<comment type="subcellular location">
    <subcellularLocation>
        <location evidence="10">Cytoplasm</location>
    </subcellularLocation>
    <text evidence="10">Associated with the membrane possibly through PlsY.</text>
</comment>
<reference evidence="11 12" key="1">
    <citation type="submission" date="2018-09" db="EMBL/GenBank/DDBJ databases">
        <title>Genome sequencing of strain 1JSPR-7.</title>
        <authorList>
            <person name="Heo J."/>
            <person name="Kim S.-J."/>
            <person name="Kwon S.-W."/>
        </authorList>
    </citation>
    <scope>NUCLEOTIDE SEQUENCE [LARGE SCALE GENOMIC DNA]</scope>
    <source>
        <strain evidence="11 12">1JSPR-7</strain>
    </source>
</reference>
<gene>
    <name evidence="10 11" type="primary">plsX</name>
    <name evidence="11" type="ORF">D7I46_10365</name>
</gene>
<keyword evidence="3 10" id="KW-0444">Lipid biosynthesis</keyword>
<evidence type="ECO:0000256" key="9">
    <source>
        <dbReference type="ARBA" id="ARBA00046608"/>
    </source>
</evidence>
<dbReference type="AlphaFoldDB" id="A0A387BK69"/>
<evidence type="ECO:0000313" key="12">
    <source>
        <dbReference type="Proteomes" id="UP000269374"/>
    </source>
</evidence>
<comment type="pathway">
    <text evidence="10">Lipid metabolism; phospholipid metabolism.</text>
</comment>
<evidence type="ECO:0000256" key="4">
    <source>
        <dbReference type="ARBA" id="ARBA00022679"/>
    </source>
</evidence>
<accession>A0A387BK69</accession>
<dbReference type="OrthoDB" id="9806408at2"/>
<dbReference type="RefSeq" id="WP_120772810.1">
    <property type="nucleotide sequence ID" value="NZ_CP032627.1"/>
</dbReference>
<dbReference type="PIRSF" id="PIRSF002465">
    <property type="entry name" value="Phsphlp_syn_PlsX"/>
    <property type="match status" value="1"/>
</dbReference>
<dbReference type="GO" id="GO:0043811">
    <property type="term" value="F:phosphate:acyl-[acyl carrier protein] acyltransferase activity"/>
    <property type="evidence" value="ECO:0007669"/>
    <property type="project" value="UniProtKB-UniRule"/>
</dbReference>
<evidence type="ECO:0000256" key="6">
    <source>
        <dbReference type="ARBA" id="ARBA00023209"/>
    </source>
</evidence>
<proteinExistence type="inferred from homology"/>
<dbReference type="EC" id="2.3.1.274" evidence="8 10"/>
<evidence type="ECO:0000256" key="10">
    <source>
        <dbReference type="HAMAP-Rule" id="MF_00019"/>
    </source>
</evidence>
<dbReference type="KEGG" id="lact:D7I46_10365"/>
<dbReference type="InterPro" id="IPR012281">
    <property type="entry name" value="Phospholipid_synth_PlsX-like"/>
</dbReference>
<name>A0A387BK69_9LACT</name>
<dbReference type="EMBL" id="CP032627">
    <property type="protein sequence ID" value="AYG01437.1"/>
    <property type="molecule type" value="Genomic_DNA"/>
</dbReference>
<keyword evidence="11" id="KW-0012">Acyltransferase</keyword>
<evidence type="ECO:0000256" key="1">
    <source>
        <dbReference type="ARBA" id="ARBA00001232"/>
    </source>
</evidence>
<dbReference type="NCBIfam" id="TIGR00182">
    <property type="entry name" value="plsX"/>
    <property type="match status" value="1"/>
</dbReference>
<dbReference type="SUPFAM" id="SSF53659">
    <property type="entry name" value="Isocitrate/Isopropylmalate dehydrogenase-like"/>
    <property type="match status" value="1"/>
</dbReference>
<keyword evidence="4 10" id="KW-0808">Transferase</keyword>
<evidence type="ECO:0000313" key="11">
    <source>
        <dbReference type="EMBL" id="AYG01437.1"/>
    </source>
</evidence>
<comment type="subunit">
    <text evidence="9 10">Homodimer. Probably interacts with PlsY.</text>
</comment>
<evidence type="ECO:0000256" key="2">
    <source>
        <dbReference type="ARBA" id="ARBA00022490"/>
    </source>
</evidence>
<dbReference type="PANTHER" id="PTHR30100">
    <property type="entry name" value="FATTY ACID/PHOSPHOLIPID SYNTHESIS PROTEIN PLSX"/>
    <property type="match status" value="1"/>
</dbReference>
<dbReference type="PANTHER" id="PTHR30100:SF1">
    <property type="entry name" value="PHOSPHATE ACYLTRANSFERASE"/>
    <property type="match status" value="1"/>
</dbReference>
<keyword evidence="5 10" id="KW-0443">Lipid metabolism</keyword>
<dbReference type="Gene3D" id="3.40.718.10">
    <property type="entry name" value="Isopropylmalate Dehydrogenase"/>
    <property type="match status" value="1"/>
</dbReference>
<dbReference type="GO" id="GO:0005737">
    <property type="term" value="C:cytoplasm"/>
    <property type="evidence" value="ECO:0007669"/>
    <property type="project" value="UniProtKB-SubCell"/>
</dbReference>
<keyword evidence="6 10" id="KW-0594">Phospholipid biosynthesis</keyword>
<comment type="catalytic activity">
    <reaction evidence="1 10">
        <text>a fatty acyl-[ACP] + phosphate = an acyl phosphate + holo-[ACP]</text>
        <dbReference type="Rhea" id="RHEA:42292"/>
        <dbReference type="Rhea" id="RHEA-COMP:9685"/>
        <dbReference type="Rhea" id="RHEA-COMP:14125"/>
        <dbReference type="ChEBI" id="CHEBI:43474"/>
        <dbReference type="ChEBI" id="CHEBI:59918"/>
        <dbReference type="ChEBI" id="CHEBI:64479"/>
        <dbReference type="ChEBI" id="CHEBI:138651"/>
        <dbReference type="EC" id="2.3.1.274"/>
    </reaction>
</comment>
<protein>
    <recommendedName>
        <fullName evidence="8 10">Phosphate acyltransferase</fullName>
        <ecNumber evidence="8 10">2.3.1.274</ecNumber>
    </recommendedName>
    <alternativeName>
        <fullName evidence="10">Acyl-ACP phosphotransacylase</fullName>
    </alternativeName>
    <alternativeName>
        <fullName evidence="10">Acyl-[acyl-carrier-protein]--phosphate acyltransferase</fullName>
    </alternativeName>
    <alternativeName>
        <fullName evidence="10">Phosphate-acyl-ACP acyltransferase</fullName>
    </alternativeName>
</protein>
<comment type="similarity">
    <text evidence="10">Belongs to the PlsX family.</text>
</comment>
<comment type="function">
    <text evidence="10">Catalyzes the reversible formation of acyl-phosphate (acyl-PO(4)) from acyl-[acyl-carrier-protein] (acyl-ACP). This enzyme utilizes acyl-ACP as fatty acyl donor, but not acyl-CoA.</text>
</comment>
<keyword evidence="2 10" id="KW-0963">Cytoplasm</keyword>
<keyword evidence="12" id="KW-1185">Reference proteome</keyword>
<organism evidence="11 12">
    <name type="scientific">Lactococcus allomyrinae</name>
    <dbReference type="NCBI Taxonomy" id="2419773"/>
    <lineage>
        <taxon>Bacteria</taxon>
        <taxon>Bacillati</taxon>
        <taxon>Bacillota</taxon>
        <taxon>Bacilli</taxon>
        <taxon>Lactobacillales</taxon>
        <taxon>Streptococcaceae</taxon>
        <taxon>Lactococcus</taxon>
    </lineage>
</organism>
<dbReference type="Proteomes" id="UP000269374">
    <property type="component" value="Chromosome"/>
</dbReference>
<evidence type="ECO:0000256" key="3">
    <source>
        <dbReference type="ARBA" id="ARBA00022516"/>
    </source>
</evidence>
<evidence type="ECO:0000256" key="7">
    <source>
        <dbReference type="ARBA" id="ARBA00023264"/>
    </source>
</evidence>
<evidence type="ECO:0000256" key="5">
    <source>
        <dbReference type="ARBA" id="ARBA00023098"/>
    </source>
</evidence>